<dbReference type="AlphaFoldDB" id="Q24GQ6"/>
<dbReference type="GeneID" id="7830018"/>
<dbReference type="EMBL" id="GG662254">
    <property type="protein sequence ID" value="EAS06951.2"/>
    <property type="molecule type" value="Genomic_DNA"/>
</dbReference>
<name>Q24GQ6_TETTS</name>
<dbReference type="PANTHER" id="PTHR13034">
    <property type="entry name" value="DYNACTIN P62 SUBUNIT"/>
    <property type="match status" value="1"/>
</dbReference>
<comment type="subcellular location">
    <subcellularLocation>
        <location evidence="1">Cytoplasm</location>
        <location evidence="1">Cytoskeleton</location>
        <location evidence="1">Microtubule organizing center</location>
        <location evidence="1">Centrosome</location>
    </subcellularLocation>
    <subcellularLocation>
        <location evidence="2">Cytoplasm</location>
        <location evidence="2">Cytoskeleton</location>
        <location evidence="2">Stress fiber</location>
    </subcellularLocation>
    <subcellularLocation>
        <location evidence="3">Cytoplasm</location>
        <location evidence="3">Myofibril</location>
    </subcellularLocation>
</comment>
<evidence type="ECO:0000256" key="1">
    <source>
        <dbReference type="ARBA" id="ARBA00004300"/>
    </source>
</evidence>
<evidence type="ECO:0000256" key="4">
    <source>
        <dbReference type="ARBA" id="ARBA00022490"/>
    </source>
</evidence>
<dbReference type="RefSeq" id="XP_001027193.2">
    <property type="nucleotide sequence ID" value="XM_001027193.2"/>
</dbReference>
<evidence type="ECO:0000256" key="6">
    <source>
        <dbReference type="ARBA" id="ARBA00022553"/>
    </source>
</evidence>
<keyword evidence="14" id="KW-0812">Transmembrane</keyword>
<evidence type="ECO:0000313" key="16">
    <source>
        <dbReference type="Proteomes" id="UP000009168"/>
    </source>
</evidence>
<comment type="subunit">
    <text evidence="13">Subunit of dynactin, a multiprotein complex part of a tripartite complex with dynein and a adapter, such as BICDL1, BICD2 or HOOK3. The dynactin complex is built around ACTR1A/ACTB filament and consists of an actin-related filament composed of a shoulder domain, a pointed end and a barbed end. Its length is defined by its flexible shoulder domain. The soulder is composed of 2 DCTN1 subunits, 4 DCTN2 and 2 DCTN3. The 4 DCNT2 (via N-terminus) bind the ACTR1A filament and act as molecular rulers to determine the length. The pointed end is important for binding dynein-dynactin cargo adapters. Consists of 4 subunits: ACTR10, DCNT4, DCTN5 and DCTN6. The barbed end is composed of a CAPZA1:CAPZB heterodimers, which binds ACTR1A/ACTB filament and dynactin and stabilizes dynactin. Interacts with ATP7B, but not ATP7A, in a copper-dependent manner. Interacts with ANK2; this interaction is required for localization at costameres. Interacts with N4BP2L1.</text>
</comment>
<keyword evidence="16" id="KW-1185">Reference proteome</keyword>
<dbReference type="InParanoid" id="Q24GQ6"/>
<dbReference type="KEGG" id="tet:TTHERM_00977540"/>
<keyword evidence="6" id="KW-0597">Phosphoprotein</keyword>
<dbReference type="HOGENOM" id="CLU_788676_0_0_1"/>
<keyword evidence="8" id="KW-0007">Acetylation</keyword>
<keyword evidence="7" id="KW-0832">Ubl conjugation</keyword>
<evidence type="ECO:0000256" key="2">
    <source>
        <dbReference type="ARBA" id="ARBA00004529"/>
    </source>
</evidence>
<keyword evidence="5" id="KW-1017">Isopeptide bond</keyword>
<feature type="transmembrane region" description="Helical" evidence="14">
    <location>
        <begin position="21"/>
        <end position="38"/>
    </location>
</feature>
<proteinExistence type="inferred from homology"/>
<dbReference type="GO" id="GO:0005869">
    <property type="term" value="C:dynactin complex"/>
    <property type="evidence" value="ECO:0007669"/>
    <property type="project" value="InterPro"/>
</dbReference>
<keyword evidence="14" id="KW-0472">Membrane</keyword>
<keyword evidence="10" id="KW-0206">Cytoskeleton</keyword>
<dbReference type="GO" id="GO:0001725">
    <property type="term" value="C:stress fiber"/>
    <property type="evidence" value="ECO:0007669"/>
    <property type="project" value="UniProtKB-SubCell"/>
</dbReference>
<comment type="similarity">
    <text evidence="11">Belongs to the dynactin subunit 4 family.</text>
</comment>
<evidence type="ECO:0000256" key="9">
    <source>
        <dbReference type="ARBA" id="ARBA00023054"/>
    </source>
</evidence>
<gene>
    <name evidence="15" type="ORF">TTHERM_00977540</name>
</gene>
<evidence type="ECO:0000256" key="14">
    <source>
        <dbReference type="SAM" id="Phobius"/>
    </source>
</evidence>
<reference evidence="16" key="1">
    <citation type="journal article" date="2006" name="PLoS Biol.">
        <title>Macronuclear genome sequence of the ciliate Tetrahymena thermophila, a model eukaryote.</title>
        <authorList>
            <person name="Eisen J.A."/>
            <person name="Coyne R.S."/>
            <person name="Wu M."/>
            <person name="Wu D."/>
            <person name="Thiagarajan M."/>
            <person name="Wortman J.R."/>
            <person name="Badger J.H."/>
            <person name="Ren Q."/>
            <person name="Amedeo P."/>
            <person name="Jones K.M."/>
            <person name="Tallon L.J."/>
            <person name="Delcher A.L."/>
            <person name="Salzberg S.L."/>
            <person name="Silva J.C."/>
            <person name="Haas B.J."/>
            <person name="Majoros W.H."/>
            <person name="Farzad M."/>
            <person name="Carlton J.M."/>
            <person name="Smith R.K. Jr."/>
            <person name="Garg J."/>
            <person name="Pearlman R.E."/>
            <person name="Karrer K.M."/>
            <person name="Sun L."/>
            <person name="Manning G."/>
            <person name="Elde N.C."/>
            <person name="Turkewitz A.P."/>
            <person name="Asai D.J."/>
            <person name="Wilkes D.E."/>
            <person name="Wang Y."/>
            <person name="Cai H."/>
            <person name="Collins K."/>
            <person name="Stewart B.A."/>
            <person name="Lee S.R."/>
            <person name="Wilamowska K."/>
            <person name="Weinberg Z."/>
            <person name="Ruzzo W.L."/>
            <person name="Wloga D."/>
            <person name="Gaertig J."/>
            <person name="Frankel J."/>
            <person name="Tsao C.-C."/>
            <person name="Gorovsky M.A."/>
            <person name="Keeling P.J."/>
            <person name="Waller R.F."/>
            <person name="Patron N.J."/>
            <person name="Cherry J.M."/>
            <person name="Stover N.A."/>
            <person name="Krieger C.J."/>
            <person name="del Toro C."/>
            <person name="Ryder H.F."/>
            <person name="Williamson S.C."/>
            <person name="Barbeau R.A."/>
            <person name="Hamilton E.P."/>
            <person name="Orias E."/>
        </authorList>
    </citation>
    <scope>NUCLEOTIDE SEQUENCE [LARGE SCALE GENOMIC DNA]</scope>
    <source>
        <strain evidence="16">SB210</strain>
    </source>
</reference>
<evidence type="ECO:0000256" key="13">
    <source>
        <dbReference type="ARBA" id="ARBA00093507"/>
    </source>
</evidence>
<dbReference type="STRING" id="312017.Q24GQ6"/>
<keyword evidence="9" id="KW-0175">Coiled coil</keyword>
<dbReference type="OrthoDB" id="283815at2759"/>
<keyword evidence="4" id="KW-0963">Cytoplasm</keyword>
<protein>
    <recommendedName>
        <fullName evidence="12">Dynactin subunit 4</fullName>
    </recommendedName>
</protein>
<dbReference type="Proteomes" id="UP000009168">
    <property type="component" value="Unassembled WGS sequence"/>
</dbReference>
<keyword evidence="14" id="KW-1133">Transmembrane helix</keyword>
<evidence type="ECO:0000256" key="5">
    <source>
        <dbReference type="ARBA" id="ARBA00022499"/>
    </source>
</evidence>
<accession>Q24GQ6</accession>
<evidence type="ECO:0000313" key="15">
    <source>
        <dbReference type="EMBL" id="EAS06951.2"/>
    </source>
</evidence>
<evidence type="ECO:0000256" key="12">
    <source>
        <dbReference type="ARBA" id="ARBA00034864"/>
    </source>
</evidence>
<dbReference type="InterPro" id="IPR008603">
    <property type="entry name" value="DCTN4"/>
</dbReference>
<evidence type="ECO:0000256" key="10">
    <source>
        <dbReference type="ARBA" id="ARBA00023212"/>
    </source>
</evidence>
<dbReference type="Pfam" id="PF05502">
    <property type="entry name" value="Dynactin_p62"/>
    <property type="match status" value="1"/>
</dbReference>
<dbReference type="PANTHER" id="PTHR13034:SF2">
    <property type="entry name" value="DYNACTIN SUBUNIT 4"/>
    <property type="match status" value="1"/>
</dbReference>
<sequence>MIFERKVFLLTNKQKIFISDIQNFSIYIIYLLIIMYQFTQEDQKPYIHIFCECGRKFKREELYCCVSCSKIQCRFCTQVQVHSYFCRNCLHSTNLSEVTIRYHCQNCFECPLCRHTLTEMKEQSTEKVYLYCQFCSWNSISINFIEEKSKDLANKCIVKMKEKADPQQKHFQKILSKYKELQMQIEKERKIKMNPKIGKKMNFSNYFGSPQIDQLTKNWSFDKFNEQQKAKEEEVSNQMYNIDLKGLMTYKLIKEEEQEGPQNPENLAQNLENFYCEDFDSLQEELNSFVNLKNYELLTTSEDCLKYPLLQPKHKAGMVPIPVQLQSRKIRTCCDCKKIIIKPDANHTYTTEFKLAFFLYEYCPLIHIRKIHYNKVSDEFSVVLVMENESEQYTMNVQLDNLEEDFEFAQIHNYQNHDYYQLIVLRKERVEMKVVDFLDINKSQSTSSGTTQQLFEFILKLKKDKPQGIDVKFGFQMYLDVEYESDKSYSFVFPVVINLGKLLDQI</sequence>
<evidence type="ECO:0000256" key="11">
    <source>
        <dbReference type="ARBA" id="ARBA00034776"/>
    </source>
</evidence>
<dbReference type="GO" id="GO:0005813">
    <property type="term" value="C:centrosome"/>
    <property type="evidence" value="ECO:0007669"/>
    <property type="project" value="UniProtKB-SubCell"/>
</dbReference>
<evidence type="ECO:0000256" key="8">
    <source>
        <dbReference type="ARBA" id="ARBA00022990"/>
    </source>
</evidence>
<evidence type="ECO:0000256" key="3">
    <source>
        <dbReference type="ARBA" id="ARBA00004657"/>
    </source>
</evidence>
<evidence type="ECO:0000256" key="7">
    <source>
        <dbReference type="ARBA" id="ARBA00022843"/>
    </source>
</evidence>
<organism evidence="15 16">
    <name type="scientific">Tetrahymena thermophila (strain SB210)</name>
    <dbReference type="NCBI Taxonomy" id="312017"/>
    <lineage>
        <taxon>Eukaryota</taxon>
        <taxon>Sar</taxon>
        <taxon>Alveolata</taxon>
        <taxon>Ciliophora</taxon>
        <taxon>Intramacronucleata</taxon>
        <taxon>Oligohymenophorea</taxon>
        <taxon>Hymenostomatida</taxon>
        <taxon>Tetrahymenina</taxon>
        <taxon>Tetrahymenidae</taxon>
        <taxon>Tetrahymena</taxon>
    </lineage>
</organism>